<dbReference type="GO" id="GO:0000055">
    <property type="term" value="P:ribosomal large subunit export from nucleus"/>
    <property type="evidence" value="ECO:0007669"/>
    <property type="project" value="TreeGrafter"/>
</dbReference>
<reference evidence="11" key="3">
    <citation type="submission" date="2025-08" db="UniProtKB">
        <authorList>
            <consortium name="Ensembl"/>
        </authorList>
    </citation>
    <scope>IDENTIFICATION</scope>
</reference>
<accession>A0AAX7VSL6</accession>
<reference evidence="11 12" key="1">
    <citation type="submission" date="2018-05" db="EMBL/GenBank/DDBJ databases">
        <authorList>
            <person name="Datahose"/>
        </authorList>
    </citation>
    <scope>NUCLEOTIDE SEQUENCE</scope>
</reference>
<reference evidence="11" key="4">
    <citation type="submission" date="2025-09" db="UniProtKB">
        <authorList>
            <consortium name="Ensembl"/>
        </authorList>
    </citation>
    <scope>IDENTIFICATION</scope>
</reference>
<feature type="compositionally biased region" description="Acidic residues" evidence="8">
    <location>
        <begin position="120"/>
        <end position="135"/>
    </location>
</feature>
<dbReference type="Proteomes" id="UP000265100">
    <property type="component" value="Chromosome 10"/>
</dbReference>
<dbReference type="GO" id="GO:0045944">
    <property type="term" value="P:positive regulation of transcription by RNA polymerase II"/>
    <property type="evidence" value="ECO:0007669"/>
    <property type="project" value="TreeGrafter"/>
</dbReference>
<dbReference type="GO" id="GO:0003723">
    <property type="term" value="F:RNA binding"/>
    <property type="evidence" value="ECO:0007669"/>
    <property type="project" value="UniProtKB-KW"/>
</dbReference>
<dbReference type="GO" id="GO:0042274">
    <property type="term" value="P:ribosomal small subunit biogenesis"/>
    <property type="evidence" value="ECO:0007669"/>
    <property type="project" value="TreeGrafter"/>
</dbReference>
<evidence type="ECO:0000256" key="7">
    <source>
        <dbReference type="ARBA" id="ARBA00023242"/>
    </source>
</evidence>
<dbReference type="GeneTree" id="ENSGT00940000166176"/>
<feature type="domain" description="Nucleoplasmin core" evidence="9">
    <location>
        <begin position="14"/>
        <end position="113"/>
    </location>
</feature>
<keyword evidence="4" id="KW-0963">Cytoplasm</keyword>
<evidence type="ECO:0000256" key="4">
    <source>
        <dbReference type="ARBA" id="ARBA00022490"/>
    </source>
</evidence>
<proteinExistence type="inferred from homology"/>
<dbReference type="Pfam" id="PF16276">
    <property type="entry name" value="NPM1-C"/>
    <property type="match status" value="1"/>
</dbReference>
<dbReference type="GO" id="GO:0042273">
    <property type="term" value="P:ribosomal large subunit biogenesis"/>
    <property type="evidence" value="ECO:0007669"/>
    <property type="project" value="TreeGrafter"/>
</dbReference>
<keyword evidence="5" id="KW-0597">Phosphoprotein</keyword>
<feature type="compositionally biased region" description="Acidic residues" evidence="8">
    <location>
        <begin position="158"/>
        <end position="196"/>
    </location>
</feature>
<evidence type="ECO:0000256" key="6">
    <source>
        <dbReference type="ARBA" id="ARBA00022884"/>
    </source>
</evidence>
<dbReference type="GO" id="GO:0005654">
    <property type="term" value="C:nucleoplasm"/>
    <property type="evidence" value="ECO:0007669"/>
    <property type="project" value="TreeGrafter"/>
</dbReference>
<evidence type="ECO:0000256" key="1">
    <source>
        <dbReference type="ARBA" id="ARBA00004496"/>
    </source>
</evidence>
<keyword evidence="12" id="KW-1185">Reference proteome</keyword>
<dbReference type="InterPro" id="IPR024057">
    <property type="entry name" value="Nucleoplasmin_core_dom"/>
</dbReference>
<dbReference type="GO" id="GO:0006338">
    <property type="term" value="P:chromatin remodeling"/>
    <property type="evidence" value="ECO:0007669"/>
    <property type="project" value="TreeGrafter"/>
</dbReference>
<evidence type="ECO:0000256" key="2">
    <source>
        <dbReference type="ARBA" id="ARBA00004604"/>
    </source>
</evidence>
<keyword evidence="7" id="KW-0539">Nucleus</keyword>
<dbReference type="FunFam" id="1.10.10.2100:FF:000002">
    <property type="entry name" value="cell growth-regulating nucleolar protein-like"/>
    <property type="match status" value="1"/>
</dbReference>
<comment type="similarity">
    <text evidence="3">Belongs to the nucleoplasmin family.</text>
</comment>
<evidence type="ECO:0000313" key="11">
    <source>
        <dbReference type="Ensembl" id="ENSACLP00000084122.1"/>
    </source>
</evidence>
<dbReference type="GO" id="GO:0005730">
    <property type="term" value="C:nucleolus"/>
    <property type="evidence" value="ECO:0007669"/>
    <property type="project" value="UniProtKB-SubCell"/>
</dbReference>
<organism evidence="11 12">
    <name type="scientific">Astatotilapia calliptera</name>
    <name type="common">Eastern happy</name>
    <name type="synonym">Chromis callipterus</name>
    <dbReference type="NCBI Taxonomy" id="8154"/>
    <lineage>
        <taxon>Eukaryota</taxon>
        <taxon>Metazoa</taxon>
        <taxon>Chordata</taxon>
        <taxon>Craniata</taxon>
        <taxon>Vertebrata</taxon>
        <taxon>Euteleostomi</taxon>
        <taxon>Actinopterygii</taxon>
        <taxon>Neopterygii</taxon>
        <taxon>Teleostei</taxon>
        <taxon>Neoteleostei</taxon>
        <taxon>Acanthomorphata</taxon>
        <taxon>Ovalentaria</taxon>
        <taxon>Cichlomorphae</taxon>
        <taxon>Cichliformes</taxon>
        <taxon>Cichlidae</taxon>
        <taxon>African cichlids</taxon>
        <taxon>Pseudocrenilabrinae</taxon>
        <taxon>Haplochromini</taxon>
        <taxon>Astatotilapia</taxon>
    </lineage>
</organism>
<reference evidence="12" key="2">
    <citation type="submission" date="2023-03" db="EMBL/GenBank/DDBJ databases">
        <authorList>
            <consortium name="Wellcome Sanger Institute Data Sharing"/>
        </authorList>
    </citation>
    <scope>NUCLEOTIDE SEQUENCE [LARGE SCALE GENOMIC DNA]</scope>
</reference>
<dbReference type="SUPFAM" id="SSF69203">
    <property type="entry name" value="Nucleoplasmin-like core domain"/>
    <property type="match status" value="1"/>
</dbReference>
<sequence>MNGLDEPMAPQTFLYGCVLEAGKEVVFNPDDDDLEHQLDLRMVCVDPSTKDELHMVEVEGQDAEGQKVKAVLVSLKPSTLPSACLGGYTITPPAVFRLKAGSGPIHISGQHLVMMDADQSFDEDDEDDDEEEEDVITSKKRPATSPAAKSQKKMKMEVEEEDDDEEDDDEDDEDEEDEDDDEADDDEDNEESMEEESPVKEKTPKGKGDKSPKTPPTPKGPLSVPEIKAKMMEAVKKGVTLPKAQPKFENFVKHGHKVTEPKVIAELWKWRQALKE</sequence>
<dbReference type="GO" id="GO:0000056">
    <property type="term" value="P:ribosomal small subunit export from nucleus"/>
    <property type="evidence" value="ECO:0007669"/>
    <property type="project" value="TreeGrafter"/>
</dbReference>
<dbReference type="GO" id="GO:0005813">
    <property type="term" value="C:centrosome"/>
    <property type="evidence" value="ECO:0007669"/>
    <property type="project" value="TreeGrafter"/>
</dbReference>
<dbReference type="GO" id="GO:1990904">
    <property type="term" value="C:ribonucleoprotein complex"/>
    <property type="evidence" value="ECO:0007669"/>
    <property type="project" value="TreeGrafter"/>
</dbReference>
<dbReference type="PANTHER" id="PTHR22747:SF42">
    <property type="entry name" value="NUCLEOPHOSMIN"/>
    <property type="match status" value="1"/>
</dbReference>
<feature type="compositionally biased region" description="Basic and acidic residues" evidence="8">
    <location>
        <begin position="197"/>
        <end position="212"/>
    </location>
</feature>
<keyword evidence="6" id="KW-0694">RNA-binding</keyword>
<dbReference type="Pfam" id="PF03066">
    <property type="entry name" value="Nucleoplasmin"/>
    <property type="match status" value="1"/>
</dbReference>
<evidence type="ECO:0008006" key="13">
    <source>
        <dbReference type="Google" id="ProtNLM"/>
    </source>
</evidence>
<evidence type="ECO:0000256" key="5">
    <source>
        <dbReference type="ARBA" id="ARBA00022553"/>
    </source>
</evidence>
<feature type="domain" description="Nucleophosmin C-terminal" evidence="10">
    <location>
        <begin position="225"/>
        <end position="272"/>
    </location>
</feature>
<dbReference type="GO" id="GO:0042393">
    <property type="term" value="F:histone binding"/>
    <property type="evidence" value="ECO:0007669"/>
    <property type="project" value="TreeGrafter"/>
</dbReference>
<evidence type="ECO:0000256" key="8">
    <source>
        <dbReference type="SAM" id="MobiDB-lite"/>
    </source>
</evidence>
<dbReference type="Gene3D" id="1.10.10.2100">
    <property type="match status" value="1"/>
</dbReference>
<evidence type="ECO:0000259" key="9">
    <source>
        <dbReference type="Pfam" id="PF03066"/>
    </source>
</evidence>
<name>A0AAX7VSL6_ASTCA</name>
<dbReference type="Ensembl" id="ENSACLT00000069687.1">
    <property type="protein sequence ID" value="ENSACLP00000084122.1"/>
    <property type="gene ID" value="ENSACLG00000008376.2"/>
</dbReference>
<comment type="subcellular location">
    <subcellularLocation>
        <location evidence="1">Cytoplasm</location>
    </subcellularLocation>
    <subcellularLocation>
        <location evidence="2">Nucleus</location>
        <location evidence="2">Nucleolus</location>
    </subcellularLocation>
</comment>
<dbReference type="InterPro" id="IPR004301">
    <property type="entry name" value="Nucleoplasmin"/>
</dbReference>
<dbReference type="Gene3D" id="2.60.120.340">
    <property type="entry name" value="Nucleoplasmin core domain"/>
    <property type="match status" value="1"/>
</dbReference>
<dbReference type="GO" id="GO:0010824">
    <property type="term" value="P:regulation of centrosome duplication"/>
    <property type="evidence" value="ECO:0007669"/>
    <property type="project" value="TreeGrafter"/>
</dbReference>
<evidence type="ECO:0000313" key="12">
    <source>
        <dbReference type="Proteomes" id="UP000265100"/>
    </source>
</evidence>
<dbReference type="GO" id="GO:0005737">
    <property type="term" value="C:cytoplasm"/>
    <property type="evidence" value="ECO:0007669"/>
    <property type="project" value="UniProtKB-SubCell"/>
</dbReference>
<protein>
    <recommendedName>
        <fullName evidence="13">Nucleophosmin</fullName>
    </recommendedName>
</protein>
<dbReference type="AlphaFoldDB" id="A0AAX7VSL6"/>
<dbReference type="GO" id="GO:0003682">
    <property type="term" value="F:chromatin binding"/>
    <property type="evidence" value="ECO:0007669"/>
    <property type="project" value="TreeGrafter"/>
</dbReference>
<feature type="region of interest" description="Disordered" evidence="8">
    <location>
        <begin position="120"/>
        <end position="225"/>
    </location>
</feature>
<dbReference type="FunFam" id="2.60.120.340:FF:000007">
    <property type="entry name" value="Nucleophosmin 1a"/>
    <property type="match status" value="1"/>
</dbReference>
<evidence type="ECO:0000259" key="10">
    <source>
        <dbReference type="Pfam" id="PF16276"/>
    </source>
</evidence>
<dbReference type="InterPro" id="IPR036824">
    <property type="entry name" value="Nucleoplasmin_core_dom_sf"/>
</dbReference>
<dbReference type="InterPro" id="IPR032569">
    <property type="entry name" value="NPM1_C"/>
</dbReference>
<dbReference type="PANTHER" id="PTHR22747">
    <property type="entry name" value="NUCLEOPLASMIN"/>
    <property type="match status" value="1"/>
</dbReference>
<evidence type="ECO:0000256" key="3">
    <source>
        <dbReference type="ARBA" id="ARBA00010744"/>
    </source>
</evidence>